<proteinExistence type="predicted"/>
<name>A0A6J4SF36_9ACTN</name>
<protein>
    <submittedName>
        <fullName evidence="2">Uncharacterized protein</fullName>
    </submittedName>
</protein>
<organism evidence="2">
    <name type="scientific">uncultured Solirubrobacterales bacterium</name>
    <dbReference type="NCBI Taxonomy" id="768556"/>
    <lineage>
        <taxon>Bacteria</taxon>
        <taxon>Bacillati</taxon>
        <taxon>Actinomycetota</taxon>
        <taxon>Thermoleophilia</taxon>
        <taxon>Solirubrobacterales</taxon>
        <taxon>environmental samples</taxon>
    </lineage>
</organism>
<feature type="non-terminal residue" evidence="2">
    <location>
        <position position="140"/>
    </location>
</feature>
<feature type="compositionally biased region" description="Basic and acidic residues" evidence="1">
    <location>
        <begin position="16"/>
        <end position="25"/>
    </location>
</feature>
<reference evidence="2" key="1">
    <citation type="submission" date="2020-02" db="EMBL/GenBank/DDBJ databases">
        <authorList>
            <person name="Meier V. D."/>
        </authorList>
    </citation>
    <scope>NUCLEOTIDE SEQUENCE</scope>
    <source>
        <strain evidence="2">AVDCRST_MAG17</strain>
    </source>
</reference>
<accession>A0A6J4SF36</accession>
<gene>
    <name evidence="2" type="ORF">AVDCRST_MAG17-1178</name>
</gene>
<feature type="compositionally biased region" description="Basic residues" evidence="1">
    <location>
        <begin position="120"/>
        <end position="131"/>
    </location>
</feature>
<feature type="region of interest" description="Disordered" evidence="1">
    <location>
        <begin position="1"/>
        <end position="140"/>
    </location>
</feature>
<feature type="non-terminal residue" evidence="2">
    <location>
        <position position="1"/>
    </location>
</feature>
<evidence type="ECO:0000313" key="2">
    <source>
        <dbReference type="EMBL" id="CAA9497895.1"/>
    </source>
</evidence>
<evidence type="ECO:0000256" key="1">
    <source>
        <dbReference type="SAM" id="MobiDB-lite"/>
    </source>
</evidence>
<dbReference type="AlphaFoldDB" id="A0A6J4SF36"/>
<feature type="compositionally biased region" description="Basic residues" evidence="1">
    <location>
        <begin position="40"/>
        <end position="58"/>
    </location>
</feature>
<sequence>EVPLRDRVSAGYGSGVRDHEHRRGDGTAAARGGDPAALRVSRRRPRGQHRPRARHQRRPAPALGLVRRRGLGARGGDEDERRRGQSILPGRGERGHGHRPPPHQDLGRRQEGAVADSHHQARLRPLSRARRGALPAPRGV</sequence>
<dbReference type="EMBL" id="CADCVV010000080">
    <property type="protein sequence ID" value="CAA9497895.1"/>
    <property type="molecule type" value="Genomic_DNA"/>
</dbReference>
<feature type="compositionally biased region" description="Basic and acidic residues" evidence="1">
    <location>
        <begin position="105"/>
        <end position="119"/>
    </location>
</feature>
<feature type="compositionally biased region" description="Low complexity" evidence="1">
    <location>
        <begin position="26"/>
        <end position="39"/>
    </location>
</feature>